<name>A0A6J6YIB0_9ZZZZ</name>
<proteinExistence type="predicted"/>
<gene>
    <name evidence="1" type="ORF">UFOPK2992_01401</name>
</gene>
<dbReference type="AlphaFoldDB" id="A0A6J6YIB0"/>
<protein>
    <submittedName>
        <fullName evidence="1">Unannotated protein</fullName>
    </submittedName>
</protein>
<sequence length="84" mass="9495">MAKVFIEQQQAHALQRLACRRHLSEYIDAIRIVLNQSLQATHLTLNPAQPRQHLRLVVVIAGRHCIHVRSIPLGGTTCKRLNDG</sequence>
<organism evidence="1">
    <name type="scientific">freshwater metagenome</name>
    <dbReference type="NCBI Taxonomy" id="449393"/>
    <lineage>
        <taxon>unclassified sequences</taxon>
        <taxon>metagenomes</taxon>
        <taxon>ecological metagenomes</taxon>
    </lineage>
</organism>
<dbReference type="EMBL" id="CAFAAI010000259">
    <property type="protein sequence ID" value="CAB4808225.1"/>
    <property type="molecule type" value="Genomic_DNA"/>
</dbReference>
<reference evidence="1" key="1">
    <citation type="submission" date="2020-05" db="EMBL/GenBank/DDBJ databases">
        <authorList>
            <person name="Chiriac C."/>
            <person name="Salcher M."/>
            <person name="Ghai R."/>
            <person name="Kavagutti S V."/>
        </authorList>
    </citation>
    <scope>NUCLEOTIDE SEQUENCE</scope>
</reference>
<accession>A0A6J6YIB0</accession>
<evidence type="ECO:0000313" key="1">
    <source>
        <dbReference type="EMBL" id="CAB4808225.1"/>
    </source>
</evidence>